<gene>
    <name evidence="1" type="ORF">B0I32_110282</name>
</gene>
<organism evidence="1 2">
    <name type="scientific">Nonomuraea fuscirosea</name>
    <dbReference type="NCBI Taxonomy" id="1291556"/>
    <lineage>
        <taxon>Bacteria</taxon>
        <taxon>Bacillati</taxon>
        <taxon>Actinomycetota</taxon>
        <taxon>Actinomycetes</taxon>
        <taxon>Streptosporangiales</taxon>
        <taxon>Streptosporangiaceae</taxon>
        <taxon>Nonomuraea</taxon>
    </lineage>
</organism>
<evidence type="ECO:0000313" key="1">
    <source>
        <dbReference type="EMBL" id="PRX63828.1"/>
    </source>
</evidence>
<evidence type="ECO:0000313" key="2">
    <source>
        <dbReference type="Proteomes" id="UP000238312"/>
    </source>
</evidence>
<dbReference type="GO" id="GO:0016987">
    <property type="term" value="F:sigma factor activity"/>
    <property type="evidence" value="ECO:0007669"/>
    <property type="project" value="TreeGrafter"/>
</dbReference>
<name>A0A2T0MXJ8_9ACTN</name>
<dbReference type="EMBL" id="PVNG01000010">
    <property type="protein sequence ID" value="PRX63828.1"/>
    <property type="molecule type" value="Genomic_DNA"/>
</dbReference>
<dbReference type="PANTHER" id="PTHR30173">
    <property type="entry name" value="SIGMA 19 FACTOR"/>
    <property type="match status" value="1"/>
</dbReference>
<sequence length="92" mass="9992">MLRSARLSREEYVGEWFPEPLLADPHRDPERSVKLADSVSTAALLLERLSPLERAAFVLREVFRFDFAEVASTGAFGPHPGGAPLAEAAATG</sequence>
<proteinExistence type="predicted"/>
<accession>A0A2T0MXJ8</accession>
<protein>
    <submittedName>
        <fullName evidence="1">Uncharacterized protein</fullName>
    </submittedName>
</protein>
<dbReference type="AlphaFoldDB" id="A0A2T0MXJ8"/>
<dbReference type="InterPro" id="IPR052704">
    <property type="entry name" value="ECF_Sigma-70_Domain"/>
</dbReference>
<comment type="caution">
    <text evidence="1">The sequence shown here is derived from an EMBL/GenBank/DDBJ whole genome shotgun (WGS) entry which is preliminary data.</text>
</comment>
<reference evidence="1 2" key="1">
    <citation type="submission" date="2018-03" db="EMBL/GenBank/DDBJ databases">
        <title>Genomic Encyclopedia of Type Strains, Phase III (KMG-III): the genomes of soil and plant-associated and newly described type strains.</title>
        <authorList>
            <person name="Whitman W."/>
        </authorList>
    </citation>
    <scope>NUCLEOTIDE SEQUENCE [LARGE SCALE GENOMIC DNA]</scope>
    <source>
        <strain evidence="1 2">CGMCC 4.7104</strain>
    </source>
</reference>
<keyword evidence="2" id="KW-1185">Reference proteome</keyword>
<dbReference type="PANTHER" id="PTHR30173:SF36">
    <property type="entry name" value="ECF RNA POLYMERASE SIGMA FACTOR SIGJ"/>
    <property type="match status" value="1"/>
</dbReference>
<dbReference type="Proteomes" id="UP000238312">
    <property type="component" value="Unassembled WGS sequence"/>
</dbReference>